<dbReference type="EMBL" id="PVWK01000031">
    <property type="protein sequence ID" value="PSB31880.1"/>
    <property type="molecule type" value="Genomic_DNA"/>
</dbReference>
<dbReference type="GO" id="GO:0016226">
    <property type="term" value="P:iron-sulfur cluster assembly"/>
    <property type="evidence" value="ECO:0007669"/>
    <property type="project" value="InterPro"/>
</dbReference>
<evidence type="ECO:0000313" key="5">
    <source>
        <dbReference type="Proteomes" id="UP000239576"/>
    </source>
</evidence>
<dbReference type="InterPro" id="IPR055346">
    <property type="entry name" value="Fe-S_cluster_assembly_SufBD"/>
</dbReference>
<comment type="similarity">
    <text evidence="1">Belongs to the iron-sulfur cluster assembly SufBD family.</text>
</comment>
<dbReference type="NCBIfam" id="TIGR01981">
    <property type="entry name" value="sufD"/>
    <property type="match status" value="1"/>
</dbReference>
<dbReference type="InterPro" id="IPR037284">
    <property type="entry name" value="SUF_FeS_clus_asmbl_SufBD_sf"/>
</dbReference>
<dbReference type="OrthoDB" id="9803529at2"/>
<dbReference type="Pfam" id="PF01458">
    <property type="entry name" value="SUFBD_core"/>
    <property type="match status" value="1"/>
</dbReference>
<dbReference type="Pfam" id="PF19295">
    <property type="entry name" value="SufBD_N"/>
    <property type="match status" value="1"/>
</dbReference>
<proteinExistence type="inferred from homology"/>
<evidence type="ECO:0000259" key="2">
    <source>
        <dbReference type="Pfam" id="PF01458"/>
    </source>
</evidence>
<dbReference type="SUPFAM" id="SSF101960">
    <property type="entry name" value="Stabilizer of iron transporter SufD"/>
    <property type="match status" value="1"/>
</dbReference>
<reference evidence="5" key="1">
    <citation type="submission" date="2018-02" db="EMBL/GenBank/DDBJ databases">
        <authorList>
            <person name="Moore K."/>
            <person name="Momper L."/>
        </authorList>
    </citation>
    <scope>NUCLEOTIDE SEQUENCE [LARGE SCALE GENOMIC DNA]</scope>
    <source>
        <strain evidence="5">ULC18</strain>
    </source>
</reference>
<evidence type="ECO:0000313" key="4">
    <source>
        <dbReference type="EMBL" id="PSB31880.1"/>
    </source>
</evidence>
<feature type="domain" description="SUF system FeS cluster assembly SufBD N-terminal" evidence="3">
    <location>
        <begin position="39"/>
        <end position="183"/>
    </location>
</feature>
<gene>
    <name evidence="4" type="primary">sufD</name>
    <name evidence="4" type="ORF">C7B82_06590</name>
</gene>
<dbReference type="InterPro" id="IPR011542">
    <property type="entry name" value="SUF_FeS_clus_asmbl_SufD"/>
</dbReference>
<dbReference type="PANTHER" id="PTHR43575:SF1">
    <property type="entry name" value="PROTEIN ABCI7, CHLOROPLASTIC"/>
    <property type="match status" value="1"/>
</dbReference>
<evidence type="ECO:0000256" key="1">
    <source>
        <dbReference type="ARBA" id="ARBA00043967"/>
    </source>
</evidence>
<dbReference type="RefSeq" id="WP_106255512.1">
    <property type="nucleotide sequence ID" value="NZ_CAWNSW010000125.1"/>
</dbReference>
<feature type="domain" description="SUF system FeS cluster assembly SufBD core" evidence="2">
    <location>
        <begin position="189"/>
        <end position="419"/>
    </location>
</feature>
<dbReference type="InterPro" id="IPR000825">
    <property type="entry name" value="SUF_FeS_clus_asmbl_SufBD_core"/>
</dbReference>
<dbReference type="PANTHER" id="PTHR43575">
    <property type="entry name" value="PROTEIN ABCI7, CHLOROPLASTIC"/>
    <property type="match status" value="1"/>
</dbReference>
<accession>A0A2T1EGI8</accession>
<reference evidence="4 5" key="2">
    <citation type="submission" date="2018-03" db="EMBL/GenBank/DDBJ databases">
        <title>The ancient ancestry and fast evolution of plastids.</title>
        <authorList>
            <person name="Moore K.R."/>
            <person name="Magnabosco C."/>
            <person name="Momper L."/>
            <person name="Gold D.A."/>
            <person name="Bosak T."/>
            <person name="Fournier G.P."/>
        </authorList>
    </citation>
    <scope>NUCLEOTIDE SEQUENCE [LARGE SCALE GENOMIC DNA]</scope>
    <source>
        <strain evidence="4 5">ULC18</strain>
    </source>
</reference>
<name>A0A2T1EGI8_9CYAN</name>
<sequence>MTTQSTVSDVLTANGKTTINRAAYLTNLLNLRPSLTQGWLKEIRDRATARVQELAIPSTRDEEWRFTDLSDLLQISFQASSEQAPTLSFDEIQPFILPEAVSSRLVFVDGHYDPALSAVDDLPNGVIVTSLAAGVELLSDLPNYLAQQQGSEETFIALNTASLTDGALVWVEKNQVIATPIQILYVSTATQPTIVHPRALIVAASGSQLTLIEEYVTLYEGTYFTNSVTEIWLDTNAAVNHTRIQRDSDAAFHIGMTAVSQAPNSRYTCNAVSLGGKLSRHNLEVHHTGEQTETTLNGLTIISGEQVADTHSTIAYTHPHGSSNQIHKCIVDDRAHAVFNGKVFVPKAAQLTDAKQLSSNLLLSPKARVDTKPQLEITADNVKCTHGATVSQLDSDEVFYLQSRGIDEDSSRKLLTYAFAYEVIREIPVVSLKAKLAAIVRIQQA</sequence>
<organism evidence="4 5">
    <name type="scientific">Stenomitos frigidus ULC18</name>
    <dbReference type="NCBI Taxonomy" id="2107698"/>
    <lineage>
        <taxon>Bacteria</taxon>
        <taxon>Bacillati</taxon>
        <taxon>Cyanobacteriota</taxon>
        <taxon>Cyanophyceae</taxon>
        <taxon>Leptolyngbyales</taxon>
        <taxon>Leptolyngbyaceae</taxon>
        <taxon>Stenomitos</taxon>
    </lineage>
</organism>
<comment type="caution">
    <text evidence="4">The sequence shown here is derived from an EMBL/GenBank/DDBJ whole genome shotgun (WGS) entry which is preliminary data.</text>
</comment>
<dbReference type="AlphaFoldDB" id="A0A2T1EGI8"/>
<dbReference type="InterPro" id="IPR045595">
    <property type="entry name" value="SufBD_N"/>
</dbReference>
<evidence type="ECO:0000259" key="3">
    <source>
        <dbReference type="Pfam" id="PF19295"/>
    </source>
</evidence>
<dbReference type="Proteomes" id="UP000239576">
    <property type="component" value="Unassembled WGS sequence"/>
</dbReference>
<protein>
    <submittedName>
        <fullName evidence="4">Fe-S cluster assembly protein SufD</fullName>
    </submittedName>
</protein>
<keyword evidence="5" id="KW-1185">Reference proteome</keyword>